<dbReference type="OrthoDB" id="9772788at2"/>
<name>A0A9X8UKE8_9FIRM</name>
<proteinExistence type="inferred from homology"/>
<dbReference type="GO" id="GO:0016020">
    <property type="term" value="C:membrane"/>
    <property type="evidence" value="ECO:0007669"/>
    <property type="project" value="GOC"/>
</dbReference>
<keyword evidence="7" id="KW-0441">Lipid A biosynthesis</keyword>
<evidence type="ECO:0000256" key="8">
    <source>
        <dbReference type="ARBA" id="ARBA00023098"/>
    </source>
</evidence>
<evidence type="ECO:0000256" key="5">
    <source>
        <dbReference type="ARBA" id="ARBA00022490"/>
    </source>
</evidence>
<dbReference type="GO" id="GO:0009245">
    <property type="term" value="P:lipid A biosynthetic process"/>
    <property type="evidence" value="ECO:0007669"/>
    <property type="project" value="UniProtKB-KW"/>
</dbReference>
<evidence type="ECO:0000256" key="1">
    <source>
        <dbReference type="ARBA" id="ARBA00001055"/>
    </source>
</evidence>
<dbReference type="GO" id="GO:0019171">
    <property type="term" value="F:(3R)-hydroxyacyl-[acyl-carrier-protein] dehydratase activity"/>
    <property type="evidence" value="ECO:0007669"/>
    <property type="project" value="UniProtKB-EC"/>
</dbReference>
<evidence type="ECO:0000256" key="6">
    <source>
        <dbReference type="ARBA" id="ARBA00022516"/>
    </source>
</evidence>
<evidence type="ECO:0000256" key="7">
    <source>
        <dbReference type="ARBA" id="ARBA00022556"/>
    </source>
</evidence>
<evidence type="ECO:0000256" key="2">
    <source>
        <dbReference type="ARBA" id="ARBA00004496"/>
    </source>
</evidence>
<gene>
    <name evidence="11" type="ORF">EDD78_1037</name>
</gene>
<dbReference type="InterPro" id="IPR013114">
    <property type="entry name" value="FabA_FabZ"/>
</dbReference>
<dbReference type="NCBIfam" id="NF000582">
    <property type="entry name" value="PRK00006.1"/>
    <property type="match status" value="1"/>
</dbReference>
<dbReference type="Proteomes" id="UP000294682">
    <property type="component" value="Unassembled WGS sequence"/>
</dbReference>
<evidence type="ECO:0000256" key="3">
    <source>
        <dbReference type="ARBA" id="ARBA00009174"/>
    </source>
</evidence>
<protein>
    <recommendedName>
        <fullName evidence="4">3-hydroxyacyl-[acyl-carrier-protein] dehydratase</fullName>
        <ecNumber evidence="4">4.2.1.59</ecNumber>
    </recommendedName>
</protein>
<keyword evidence="12" id="KW-1185">Reference proteome</keyword>
<dbReference type="PANTHER" id="PTHR30272">
    <property type="entry name" value="3-HYDROXYACYL-[ACYL-CARRIER-PROTEIN] DEHYDRATASE"/>
    <property type="match status" value="1"/>
</dbReference>
<dbReference type="Gene3D" id="3.10.129.10">
    <property type="entry name" value="Hotdog Thioesterase"/>
    <property type="match status" value="1"/>
</dbReference>
<dbReference type="EC" id="4.2.1.59" evidence="4"/>
<comment type="subcellular location">
    <subcellularLocation>
        <location evidence="2">Cytoplasm</location>
    </subcellularLocation>
</comment>
<dbReference type="FunFam" id="3.10.129.10:FF:000001">
    <property type="entry name" value="3-hydroxyacyl-[acyl-carrier-protein] dehydratase FabZ"/>
    <property type="match status" value="1"/>
</dbReference>
<dbReference type="GO" id="GO:0005737">
    <property type="term" value="C:cytoplasm"/>
    <property type="evidence" value="ECO:0007669"/>
    <property type="project" value="UniProtKB-SubCell"/>
</dbReference>
<dbReference type="InterPro" id="IPR029069">
    <property type="entry name" value="HotDog_dom_sf"/>
</dbReference>
<comment type="function">
    <text evidence="10">Involved in unsaturated fatty acids biosynthesis. Catalyzes the dehydration of short chain beta-hydroxyacyl-ACPs and long chain saturated and unsaturated beta-hydroxyacyl-ACPs.</text>
</comment>
<reference evidence="11 12" key="1">
    <citation type="submission" date="2019-03" db="EMBL/GenBank/DDBJ databases">
        <title>Genomic Encyclopedia of Type Strains, Phase IV (KMG-IV): sequencing the most valuable type-strain genomes for metagenomic binning, comparative biology and taxonomic classification.</title>
        <authorList>
            <person name="Goeker M."/>
        </authorList>
    </citation>
    <scope>NUCLEOTIDE SEQUENCE [LARGE SCALE GENOMIC DNA]</scope>
    <source>
        <strain evidence="11 12">DSM 100433</strain>
    </source>
</reference>
<keyword evidence="5" id="KW-0963">Cytoplasm</keyword>
<dbReference type="Pfam" id="PF07977">
    <property type="entry name" value="FabA"/>
    <property type="match status" value="1"/>
</dbReference>
<keyword evidence="8" id="KW-0443">Lipid metabolism</keyword>
<keyword evidence="6" id="KW-0444">Lipid biosynthesis</keyword>
<comment type="catalytic activity">
    <reaction evidence="1">
        <text>a (3R)-hydroxyacyl-[ACP] = a (2E)-enoyl-[ACP] + H2O</text>
        <dbReference type="Rhea" id="RHEA:13097"/>
        <dbReference type="Rhea" id="RHEA-COMP:9925"/>
        <dbReference type="Rhea" id="RHEA-COMP:9945"/>
        <dbReference type="ChEBI" id="CHEBI:15377"/>
        <dbReference type="ChEBI" id="CHEBI:78784"/>
        <dbReference type="ChEBI" id="CHEBI:78827"/>
        <dbReference type="EC" id="4.2.1.59"/>
    </reaction>
</comment>
<dbReference type="CDD" id="cd01288">
    <property type="entry name" value="FabZ"/>
    <property type="match status" value="1"/>
</dbReference>
<dbReference type="AlphaFoldDB" id="A0A9X8UKE8"/>
<dbReference type="PANTHER" id="PTHR30272:SF1">
    <property type="entry name" value="3-HYDROXYACYL-[ACYL-CARRIER-PROTEIN] DEHYDRATASE"/>
    <property type="match status" value="1"/>
</dbReference>
<accession>A0A9X8UKE8</accession>
<dbReference type="EMBL" id="SLUK01000003">
    <property type="protein sequence ID" value="TCL43970.1"/>
    <property type="molecule type" value="Genomic_DNA"/>
</dbReference>
<comment type="similarity">
    <text evidence="3">Belongs to the thioester dehydratase family. FabZ subfamily.</text>
</comment>
<evidence type="ECO:0000256" key="4">
    <source>
        <dbReference type="ARBA" id="ARBA00013167"/>
    </source>
</evidence>
<evidence type="ECO:0000313" key="11">
    <source>
        <dbReference type="EMBL" id="TCL43970.1"/>
    </source>
</evidence>
<evidence type="ECO:0000256" key="10">
    <source>
        <dbReference type="ARBA" id="ARBA00025049"/>
    </source>
</evidence>
<evidence type="ECO:0000313" key="12">
    <source>
        <dbReference type="Proteomes" id="UP000294682"/>
    </source>
</evidence>
<evidence type="ECO:0000256" key="9">
    <source>
        <dbReference type="ARBA" id="ARBA00023239"/>
    </source>
</evidence>
<dbReference type="SUPFAM" id="SSF54637">
    <property type="entry name" value="Thioesterase/thiol ester dehydrase-isomerase"/>
    <property type="match status" value="1"/>
</dbReference>
<organism evidence="11 12">
    <name type="scientific">Harryflintia acetispora</name>
    <dbReference type="NCBI Taxonomy" id="1849041"/>
    <lineage>
        <taxon>Bacteria</taxon>
        <taxon>Bacillati</taxon>
        <taxon>Bacillota</taxon>
        <taxon>Clostridia</taxon>
        <taxon>Eubacteriales</taxon>
        <taxon>Oscillospiraceae</taxon>
        <taxon>Harryflintia</taxon>
    </lineage>
</organism>
<sequence length="147" mass="16141">MALMDKEQIKKIIPHRDPFLLIDEVLELEPGVRCVAQKYIAPDSFWFEGHYPGYPVTPGVLMVEMLAQTAAVCGMSVKGNEGKIPLFAGVNKARFRRQVLPGETLRLEVEIAQARASIGVGKGTATVDGKRAVTCEMTFAYSEANDQ</sequence>
<dbReference type="RefSeq" id="WP_079698844.1">
    <property type="nucleotide sequence ID" value="NZ_JADNAH010000043.1"/>
</dbReference>
<keyword evidence="9" id="KW-0456">Lyase</keyword>
<comment type="caution">
    <text evidence="11">The sequence shown here is derived from an EMBL/GenBank/DDBJ whole genome shotgun (WGS) entry which is preliminary data.</text>
</comment>